<feature type="transmembrane region" description="Helical" evidence="1">
    <location>
        <begin position="14"/>
        <end position="31"/>
    </location>
</feature>
<reference evidence="2 3" key="1">
    <citation type="submission" date="2018-06" db="EMBL/GenBank/DDBJ databases">
        <title>Genomic Encyclopedia of Archaeal and Bacterial Type Strains, Phase II (KMG-II): from individual species to whole genera.</title>
        <authorList>
            <person name="Goeker M."/>
        </authorList>
    </citation>
    <scope>NUCLEOTIDE SEQUENCE [LARGE SCALE GENOMIC DNA]</scope>
    <source>
        <strain evidence="2 3">DSM 27372</strain>
    </source>
</reference>
<dbReference type="AlphaFoldDB" id="A0A318U899"/>
<sequence length="447" mass="49932">MGKIYEFKFQNVKAMRYMALLFTGIPFLFLLDPGVRMWIFMLVLMGPMALGLGLFILKVKAHDVIRVEDSYLDSSYFGKVNYDDILSISSPMLYAKPCIQLKLKDGRKIIWALNSRDNMFHGKEDLDTFLNFTQALEGQLKKTGDKSLPVKPPVFSSEEVSSGVNVLSEKQAVPSLAEQLEKVKQQNNSSKWVLPIGLVFAVLALVRTCGKDWFKSNDFNGPEMVKSSEKLFERTSAEAKVVLEKLVVKSGPYFLYSNDSSASLTLLPDLDMGNPTGISAFKYVSANKSLRAFIDHPDSAELNLYIVGKGNRIEKLTKSSFNSGDSTKTWLYFRAYDPELKFPSPGGTSKDSVSARVFDIKTGVPLQDTVSLDKAISEAFPGMKMMLANVKFRPSTFKLYLAGKTGSGMSERLFRKAVHALNKQMHAVKVDTSVFKLEIFNKNRVGD</sequence>
<evidence type="ECO:0000256" key="1">
    <source>
        <dbReference type="SAM" id="Phobius"/>
    </source>
</evidence>
<protein>
    <submittedName>
        <fullName evidence="2">Uncharacterized protein</fullName>
    </submittedName>
</protein>
<feature type="transmembrane region" description="Helical" evidence="1">
    <location>
        <begin position="192"/>
        <end position="208"/>
    </location>
</feature>
<gene>
    <name evidence="2" type="ORF">B0O44_11061</name>
</gene>
<evidence type="ECO:0000313" key="3">
    <source>
        <dbReference type="Proteomes" id="UP000248198"/>
    </source>
</evidence>
<organism evidence="2 3">
    <name type="scientific">Pedobacter nutrimenti</name>
    <dbReference type="NCBI Taxonomy" id="1241337"/>
    <lineage>
        <taxon>Bacteria</taxon>
        <taxon>Pseudomonadati</taxon>
        <taxon>Bacteroidota</taxon>
        <taxon>Sphingobacteriia</taxon>
        <taxon>Sphingobacteriales</taxon>
        <taxon>Sphingobacteriaceae</taxon>
        <taxon>Pedobacter</taxon>
    </lineage>
</organism>
<feature type="transmembrane region" description="Helical" evidence="1">
    <location>
        <begin position="37"/>
        <end position="57"/>
    </location>
</feature>
<dbReference type="EMBL" id="QKLU01000010">
    <property type="protein sequence ID" value="PYF69421.1"/>
    <property type="molecule type" value="Genomic_DNA"/>
</dbReference>
<name>A0A318U899_9SPHI</name>
<keyword evidence="1" id="KW-0472">Membrane</keyword>
<keyword evidence="3" id="KW-1185">Reference proteome</keyword>
<comment type="caution">
    <text evidence="2">The sequence shown here is derived from an EMBL/GenBank/DDBJ whole genome shotgun (WGS) entry which is preliminary data.</text>
</comment>
<evidence type="ECO:0000313" key="2">
    <source>
        <dbReference type="EMBL" id="PYF69421.1"/>
    </source>
</evidence>
<dbReference type="RefSeq" id="WP_110834382.1">
    <property type="nucleotide sequence ID" value="NZ_QKLU01000010.1"/>
</dbReference>
<dbReference type="OrthoDB" id="6181406at2"/>
<accession>A0A318U899</accession>
<keyword evidence="1" id="KW-0812">Transmembrane</keyword>
<keyword evidence="1" id="KW-1133">Transmembrane helix</keyword>
<proteinExistence type="predicted"/>
<dbReference type="Proteomes" id="UP000248198">
    <property type="component" value="Unassembled WGS sequence"/>
</dbReference>